<dbReference type="AlphaFoldDB" id="A0A2M7XN21"/>
<keyword evidence="2" id="KW-1133">Transmembrane helix</keyword>
<comment type="caution">
    <text evidence="3">The sequence shown here is derived from an EMBL/GenBank/DDBJ whole genome shotgun (WGS) entry which is preliminary data.</text>
</comment>
<keyword evidence="2" id="KW-0812">Transmembrane</keyword>
<dbReference type="Pfam" id="PF04203">
    <property type="entry name" value="Sortase"/>
    <property type="match status" value="1"/>
</dbReference>
<keyword evidence="1" id="KW-0378">Hydrolase</keyword>
<feature type="transmembrane region" description="Helical" evidence="2">
    <location>
        <begin position="26"/>
        <end position="47"/>
    </location>
</feature>
<name>A0A2M7XN21_9BACT</name>
<proteinExistence type="predicted"/>
<keyword evidence="2" id="KW-0472">Membrane</keyword>
<evidence type="ECO:0000256" key="2">
    <source>
        <dbReference type="SAM" id="Phobius"/>
    </source>
</evidence>
<dbReference type="InterPro" id="IPR005754">
    <property type="entry name" value="Sortase"/>
</dbReference>
<dbReference type="EMBL" id="PFWO01000043">
    <property type="protein sequence ID" value="PJA50965.1"/>
    <property type="molecule type" value="Genomic_DNA"/>
</dbReference>
<organism evidence="3 4">
    <name type="scientific">Candidatus Shapirobacteria bacterium CG_4_9_14_3_um_filter_36_12</name>
    <dbReference type="NCBI Taxonomy" id="1974877"/>
    <lineage>
        <taxon>Bacteria</taxon>
        <taxon>Candidatus Shapironibacteriota</taxon>
    </lineage>
</organism>
<evidence type="ECO:0000313" key="3">
    <source>
        <dbReference type="EMBL" id="PJA50965.1"/>
    </source>
</evidence>
<dbReference type="InterPro" id="IPR023365">
    <property type="entry name" value="Sortase_dom-sf"/>
</dbReference>
<evidence type="ECO:0008006" key="5">
    <source>
        <dbReference type="Google" id="ProtNLM"/>
    </source>
</evidence>
<protein>
    <recommendedName>
        <fullName evidence="5">Sortase</fullName>
    </recommendedName>
</protein>
<dbReference type="NCBIfam" id="TIGR01076">
    <property type="entry name" value="sortase_fam"/>
    <property type="match status" value="1"/>
</dbReference>
<accession>A0A2M7XN21</accession>
<sequence>MGYIYIKKEAKVSKPRPKLHPQHKKIIAFSFLIIGSLFFLSAVIPILQYQIEYSIKFNQIISPLSVNSSLSGSILGESGTDFTQLSNWFIDGQTNLSDNSTLQKTKYTISIPKLKIDNAVVEVGSLDLKKSLIQYPQTALPGQFGSPVVFGHSVLPQFFNPKSYLTIFSTLYKLKQSDQILINFDNVEYKYLVEEMYEVLPADLSVLEQRFDGRYLTLITCTPPGTYLRRLVIKARIVDF</sequence>
<dbReference type="GO" id="GO:0016787">
    <property type="term" value="F:hydrolase activity"/>
    <property type="evidence" value="ECO:0007669"/>
    <property type="project" value="UniProtKB-KW"/>
</dbReference>
<dbReference type="Proteomes" id="UP000230518">
    <property type="component" value="Unassembled WGS sequence"/>
</dbReference>
<evidence type="ECO:0000313" key="4">
    <source>
        <dbReference type="Proteomes" id="UP000230518"/>
    </source>
</evidence>
<gene>
    <name evidence="3" type="ORF">CO168_02265</name>
</gene>
<reference evidence="4" key="1">
    <citation type="submission" date="2017-09" db="EMBL/GenBank/DDBJ databases">
        <title>Depth-based differentiation of microbial function through sediment-hosted aquifers and enrichment of novel symbionts in the deep terrestrial subsurface.</title>
        <authorList>
            <person name="Probst A.J."/>
            <person name="Ladd B."/>
            <person name="Jarett J.K."/>
            <person name="Geller-Mcgrath D.E."/>
            <person name="Sieber C.M.K."/>
            <person name="Emerson J.B."/>
            <person name="Anantharaman K."/>
            <person name="Thomas B.C."/>
            <person name="Malmstrom R."/>
            <person name="Stieglmeier M."/>
            <person name="Klingl A."/>
            <person name="Woyke T."/>
            <person name="Ryan C.M."/>
            <person name="Banfield J.F."/>
        </authorList>
    </citation>
    <scope>NUCLEOTIDE SEQUENCE [LARGE SCALE GENOMIC DNA]</scope>
</reference>
<evidence type="ECO:0000256" key="1">
    <source>
        <dbReference type="ARBA" id="ARBA00022801"/>
    </source>
</evidence>
<dbReference type="Gene3D" id="2.40.260.10">
    <property type="entry name" value="Sortase"/>
    <property type="match status" value="1"/>
</dbReference>
<dbReference type="SUPFAM" id="SSF63817">
    <property type="entry name" value="Sortase"/>
    <property type="match status" value="1"/>
</dbReference>